<dbReference type="Pfam" id="PF10615">
    <property type="entry name" value="DUF2470"/>
    <property type="match status" value="1"/>
</dbReference>
<keyword evidence="3" id="KW-1185">Reference proteome</keyword>
<dbReference type="Gene3D" id="3.20.180.10">
    <property type="entry name" value="PNP-oxidase-like"/>
    <property type="match status" value="1"/>
</dbReference>
<accession>A0A7X6CZT9</accession>
<dbReference type="InterPro" id="IPR019595">
    <property type="entry name" value="DUF2470"/>
</dbReference>
<dbReference type="EMBL" id="JAAVJD010000038">
    <property type="protein sequence ID" value="NJQ05479.1"/>
    <property type="molecule type" value="Genomic_DNA"/>
</dbReference>
<proteinExistence type="predicted"/>
<reference evidence="2 3" key="1">
    <citation type="submission" date="2020-03" db="EMBL/GenBank/DDBJ databases">
        <title>Draft genome of Streptomyces sp. ventii, isolated from the Axial Seamount in the Pacific Ocean, and resequencing of the two type strains Streptomyces lonarensis strain NCL 716 and Streptomyces bohaiensis strain 11A07.</title>
        <authorList>
            <person name="Loughran R.M."/>
            <person name="Pfannmuller K.M."/>
            <person name="Wasson B.J."/>
            <person name="Deadmond M.C."/>
            <person name="Paddock B.E."/>
            <person name="Koyack M.J."/>
            <person name="Gallegos D.A."/>
            <person name="Mitchell E.A."/>
            <person name="Ushijima B."/>
            <person name="Saw J.H."/>
            <person name="Mcphail K.L."/>
            <person name="Videau P."/>
        </authorList>
    </citation>
    <scope>NUCLEOTIDE SEQUENCE [LARGE SCALE GENOMIC DNA]</scope>
    <source>
        <strain evidence="2 3">NCL716</strain>
    </source>
</reference>
<gene>
    <name evidence="2" type="ORF">HCN56_07785</name>
</gene>
<protein>
    <submittedName>
        <fullName evidence="2">DUF2470 domain-containing protein</fullName>
    </submittedName>
</protein>
<comment type="caution">
    <text evidence="2">The sequence shown here is derived from an EMBL/GenBank/DDBJ whole genome shotgun (WGS) entry which is preliminary data.</text>
</comment>
<evidence type="ECO:0000313" key="2">
    <source>
        <dbReference type="EMBL" id="NJQ05479.1"/>
    </source>
</evidence>
<dbReference type="InterPro" id="IPR037119">
    <property type="entry name" value="Haem_oxidase_HugZ-like_sf"/>
</dbReference>
<evidence type="ECO:0000313" key="3">
    <source>
        <dbReference type="Proteomes" id="UP000578686"/>
    </source>
</evidence>
<dbReference type="AlphaFoldDB" id="A0A7X6CZT9"/>
<organism evidence="2 3">
    <name type="scientific">Streptomyces lonarensis</name>
    <dbReference type="NCBI Taxonomy" id="700599"/>
    <lineage>
        <taxon>Bacteria</taxon>
        <taxon>Bacillati</taxon>
        <taxon>Actinomycetota</taxon>
        <taxon>Actinomycetes</taxon>
        <taxon>Kitasatosporales</taxon>
        <taxon>Streptomycetaceae</taxon>
        <taxon>Streptomyces</taxon>
    </lineage>
</organism>
<feature type="domain" description="DUF2470" evidence="1">
    <location>
        <begin position="180"/>
        <end position="261"/>
    </location>
</feature>
<sequence>MTGQPRPADDVRQPHAAERLRTLAESDASAVISIPGPRAGGQTGPLQITHAETRAVDADGTVVMLVSATAPAARAVAAAELTAVHDVGAVLEITDVAPVAVPHRIRGRGWISGRLDAVPRTRHADTARLFGGRVPLRDGGETFLRLEPDDAWTDDLWGASAVSAEDFAGSRPDPLARHEAELLQHLAGSHQDQLEALCAFVGEQDAASRPAVEPWQHVAPVALDRFGIRLRFWRPGGRGFDARFDFHTPVDDIVGLRHAMHHLFASVAR</sequence>
<dbReference type="SUPFAM" id="SSF50475">
    <property type="entry name" value="FMN-binding split barrel"/>
    <property type="match status" value="1"/>
</dbReference>
<dbReference type="Proteomes" id="UP000578686">
    <property type="component" value="Unassembled WGS sequence"/>
</dbReference>
<name>A0A7X6CZT9_9ACTN</name>
<evidence type="ECO:0000259" key="1">
    <source>
        <dbReference type="Pfam" id="PF10615"/>
    </source>
</evidence>